<comment type="subcellular location">
    <subcellularLocation>
        <location evidence="1">Cell membrane</location>
        <topology evidence="1">Multi-pass membrane protein</topology>
    </subcellularLocation>
</comment>
<evidence type="ECO:0000256" key="1">
    <source>
        <dbReference type="ARBA" id="ARBA00004651"/>
    </source>
</evidence>
<dbReference type="Gene3D" id="1.10.10.10">
    <property type="entry name" value="Winged helix-like DNA-binding domain superfamily/Winged helix DNA-binding domain"/>
    <property type="match status" value="1"/>
</dbReference>
<feature type="transmembrane region" description="Helical" evidence="6">
    <location>
        <begin position="53"/>
        <end position="75"/>
    </location>
</feature>
<sequence length="439" mass="50836">MGVIDRILRYYEDLREFNSSNIKDFRGRVKSWIKMGMLAGRIFYVKDMWARDVAALTFASFMALIPFMAMMFVIARGFGYSSLLESWLSTTFEAQPVVAQTIVNFVQNYIENTQSNYIIGTGIVMFLYTIISLMQKIELTFDDIWHTGERSWKQIFTEYPTILFGLGLMILFASSINVWTVNVVDNVDKIADIGETIPSFILHLAAFVPMFLFFVFCYCVIPNTYIRFRSTLVPSFLAGICMTALQYGYIYLQVFLSSYNVIYGSLAAIPLFLLWLQISWAIVVFGALLCHTNQNIHYYDGDLRYDDLKLVQRIKVCGMVMHLVCRQFNNGEQAYTPKEIHELTNIPQQIVNQAVRELLQAKLLVEIRSEKRGCFEESVVLHPIEKIDHLTYGMMIERLFNYGEEISGFSEIENELELWKNIDIVNQKFVDNGKQILFI</sequence>
<evidence type="ECO:0000256" key="2">
    <source>
        <dbReference type="ARBA" id="ARBA00022475"/>
    </source>
</evidence>
<dbReference type="RefSeq" id="WP_134843459.1">
    <property type="nucleotide sequence ID" value="NZ_DAWDDY010000058.1"/>
</dbReference>
<evidence type="ECO:0000313" key="8">
    <source>
        <dbReference type="Proteomes" id="UP000297872"/>
    </source>
</evidence>
<proteinExistence type="predicted"/>
<comment type="caution">
    <text evidence="7">The sequence shown here is derived from an EMBL/GenBank/DDBJ whole genome shotgun (WGS) entry which is preliminary data.</text>
</comment>
<reference evidence="7 8" key="1">
    <citation type="submission" date="2019-02" db="EMBL/GenBank/DDBJ databases">
        <title>Draft Genome Sequence of the Prevotella sp. BCRC 81118, Isolated from Human Feces.</title>
        <authorList>
            <person name="Huang C.-H."/>
        </authorList>
    </citation>
    <scope>NUCLEOTIDE SEQUENCE [LARGE SCALE GENOMIC DNA]</scope>
    <source>
        <strain evidence="7 8">BCRC 81118</strain>
    </source>
</reference>
<keyword evidence="8" id="KW-1185">Reference proteome</keyword>
<evidence type="ECO:0000256" key="4">
    <source>
        <dbReference type="ARBA" id="ARBA00022989"/>
    </source>
</evidence>
<keyword evidence="4 6" id="KW-1133">Transmembrane helix</keyword>
<dbReference type="AlphaFoldDB" id="A0A4Y8VKW0"/>
<dbReference type="GeneID" id="302995318"/>
<organism evidence="7 8">
    <name type="scientific">Segatella hominis</name>
    <dbReference type="NCBI Taxonomy" id="2518605"/>
    <lineage>
        <taxon>Bacteria</taxon>
        <taxon>Pseudomonadati</taxon>
        <taxon>Bacteroidota</taxon>
        <taxon>Bacteroidia</taxon>
        <taxon>Bacteroidales</taxon>
        <taxon>Prevotellaceae</taxon>
        <taxon>Segatella</taxon>
    </lineage>
</organism>
<dbReference type="NCBIfam" id="TIGR00765">
    <property type="entry name" value="yihY_not_rbn"/>
    <property type="match status" value="1"/>
</dbReference>
<protein>
    <submittedName>
        <fullName evidence="7">YihY/virulence factor BrkB family protein</fullName>
    </submittedName>
</protein>
<feature type="transmembrane region" description="Helical" evidence="6">
    <location>
        <begin position="200"/>
        <end position="221"/>
    </location>
</feature>
<dbReference type="GO" id="GO:0005886">
    <property type="term" value="C:plasma membrane"/>
    <property type="evidence" value="ECO:0007669"/>
    <property type="project" value="UniProtKB-SubCell"/>
</dbReference>
<dbReference type="PANTHER" id="PTHR30213">
    <property type="entry name" value="INNER MEMBRANE PROTEIN YHJD"/>
    <property type="match status" value="1"/>
</dbReference>
<keyword evidence="2" id="KW-1003">Cell membrane</keyword>
<accession>A0A4Y8VKW0</accession>
<dbReference type="InterPro" id="IPR017039">
    <property type="entry name" value="Virul_fac_BrkB"/>
</dbReference>
<dbReference type="OrthoDB" id="9808671at2"/>
<dbReference type="EMBL" id="SGVY01000018">
    <property type="protein sequence ID" value="TFH81097.1"/>
    <property type="molecule type" value="Genomic_DNA"/>
</dbReference>
<name>A0A4Y8VKW0_9BACT</name>
<feature type="transmembrane region" description="Helical" evidence="6">
    <location>
        <begin position="262"/>
        <end position="289"/>
    </location>
</feature>
<dbReference type="Proteomes" id="UP000297872">
    <property type="component" value="Unassembled WGS sequence"/>
</dbReference>
<dbReference type="PANTHER" id="PTHR30213:SF0">
    <property type="entry name" value="UPF0761 MEMBRANE PROTEIN YIHY"/>
    <property type="match status" value="1"/>
</dbReference>
<evidence type="ECO:0000256" key="5">
    <source>
        <dbReference type="ARBA" id="ARBA00023136"/>
    </source>
</evidence>
<evidence type="ECO:0000313" key="7">
    <source>
        <dbReference type="EMBL" id="TFH81097.1"/>
    </source>
</evidence>
<evidence type="ECO:0000256" key="3">
    <source>
        <dbReference type="ARBA" id="ARBA00022692"/>
    </source>
</evidence>
<dbReference type="Pfam" id="PF03631">
    <property type="entry name" value="Virul_fac_BrkB"/>
    <property type="match status" value="1"/>
</dbReference>
<feature type="transmembrane region" description="Helical" evidence="6">
    <location>
        <begin position="117"/>
        <end position="134"/>
    </location>
</feature>
<feature type="transmembrane region" description="Helical" evidence="6">
    <location>
        <begin position="155"/>
        <end position="180"/>
    </location>
</feature>
<keyword evidence="3 6" id="KW-0812">Transmembrane</keyword>
<feature type="transmembrane region" description="Helical" evidence="6">
    <location>
        <begin position="233"/>
        <end position="256"/>
    </location>
</feature>
<dbReference type="InterPro" id="IPR036388">
    <property type="entry name" value="WH-like_DNA-bd_sf"/>
</dbReference>
<gene>
    <name evidence="7" type="ORF">EXN75_08450</name>
</gene>
<keyword evidence="5 6" id="KW-0472">Membrane</keyword>
<evidence type="ECO:0000256" key="6">
    <source>
        <dbReference type="SAM" id="Phobius"/>
    </source>
</evidence>